<evidence type="ECO:0000256" key="5">
    <source>
        <dbReference type="ARBA" id="ARBA00023204"/>
    </source>
</evidence>
<gene>
    <name evidence="7" type="ORF">METZ01_LOCUS513923</name>
</gene>
<evidence type="ECO:0000256" key="2">
    <source>
        <dbReference type="ARBA" id="ARBA00022759"/>
    </source>
</evidence>
<sequence>MTDVHTKLQRSKNMAAIRSKNTKPEITVRKTMYKMGLRYRLHKKDLPGKPDIVLGPVKLALFVNGCFWHRHVNCKYAYNP</sequence>
<evidence type="ECO:0000313" key="7">
    <source>
        <dbReference type="EMBL" id="SVE61069.1"/>
    </source>
</evidence>
<dbReference type="InterPro" id="IPR004603">
    <property type="entry name" value="DNA_mismatch_endonuc_vsr"/>
</dbReference>
<dbReference type="EMBL" id="UINC01229379">
    <property type="protein sequence ID" value="SVE61069.1"/>
    <property type="molecule type" value="Genomic_DNA"/>
</dbReference>
<reference evidence="7" key="1">
    <citation type="submission" date="2018-05" db="EMBL/GenBank/DDBJ databases">
        <authorList>
            <person name="Lanie J.A."/>
            <person name="Ng W.-L."/>
            <person name="Kazmierczak K.M."/>
            <person name="Andrzejewski T.M."/>
            <person name="Davidsen T.M."/>
            <person name="Wayne K.J."/>
            <person name="Tettelin H."/>
            <person name="Glass J.I."/>
            <person name="Rusch D."/>
            <person name="Podicherti R."/>
            <person name="Tsui H.-C.T."/>
            <person name="Winkler M.E."/>
        </authorList>
    </citation>
    <scope>NUCLEOTIDE SEQUENCE</scope>
</reference>
<accession>A0A383EWN3</accession>
<keyword evidence="1" id="KW-0540">Nuclease</keyword>
<dbReference type="AlphaFoldDB" id="A0A383EWN3"/>
<dbReference type="GO" id="GO:0006298">
    <property type="term" value="P:mismatch repair"/>
    <property type="evidence" value="ECO:0007669"/>
    <property type="project" value="InterPro"/>
</dbReference>
<dbReference type="Gene3D" id="3.40.960.10">
    <property type="entry name" value="VSR Endonuclease"/>
    <property type="match status" value="1"/>
</dbReference>
<dbReference type="SUPFAM" id="SSF52980">
    <property type="entry name" value="Restriction endonuclease-like"/>
    <property type="match status" value="1"/>
</dbReference>
<evidence type="ECO:0000256" key="3">
    <source>
        <dbReference type="ARBA" id="ARBA00022763"/>
    </source>
</evidence>
<dbReference type="GO" id="GO:0016787">
    <property type="term" value="F:hydrolase activity"/>
    <property type="evidence" value="ECO:0007669"/>
    <property type="project" value="UniProtKB-KW"/>
</dbReference>
<protein>
    <recommendedName>
        <fullName evidence="8">Very short patch repair endonuclease</fullName>
    </recommendedName>
</protein>
<evidence type="ECO:0000256" key="1">
    <source>
        <dbReference type="ARBA" id="ARBA00022722"/>
    </source>
</evidence>
<feature type="region of interest" description="Disordered" evidence="6">
    <location>
        <begin position="1"/>
        <end position="21"/>
    </location>
</feature>
<dbReference type="InterPro" id="IPR011335">
    <property type="entry name" value="Restrct_endonuc-II-like"/>
</dbReference>
<keyword evidence="5" id="KW-0234">DNA repair</keyword>
<feature type="non-terminal residue" evidence="7">
    <location>
        <position position="80"/>
    </location>
</feature>
<keyword evidence="4" id="KW-0378">Hydrolase</keyword>
<organism evidence="7">
    <name type="scientific">marine metagenome</name>
    <dbReference type="NCBI Taxonomy" id="408172"/>
    <lineage>
        <taxon>unclassified sequences</taxon>
        <taxon>metagenomes</taxon>
        <taxon>ecological metagenomes</taxon>
    </lineage>
</organism>
<evidence type="ECO:0008006" key="8">
    <source>
        <dbReference type="Google" id="ProtNLM"/>
    </source>
</evidence>
<dbReference type="Pfam" id="PF03852">
    <property type="entry name" value="Vsr"/>
    <property type="match status" value="1"/>
</dbReference>
<evidence type="ECO:0000256" key="4">
    <source>
        <dbReference type="ARBA" id="ARBA00022801"/>
    </source>
</evidence>
<proteinExistence type="predicted"/>
<keyword evidence="3" id="KW-0227">DNA damage</keyword>
<evidence type="ECO:0000256" key="6">
    <source>
        <dbReference type="SAM" id="MobiDB-lite"/>
    </source>
</evidence>
<name>A0A383EWN3_9ZZZZ</name>
<dbReference type="GO" id="GO:0004519">
    <property type="term" value="F:endonuclease activity"/>
    <property type="evidence" value="ECO:0007669"/>
    <property type="project" value="UniProtKB-KW"/>
</dbReference>
<keyword evidence="2" id="KW-0255">Endonuclease</keyword>